<organism evidence="1 2">
    <name type="scientific">Parabacteroides faecis</name>
    <dbReference type="NCBI Taxonomy" id="1217282"/>
    <lineage>
        <taxon>Bacteria</taxon>
        <taxon>Pseudomonadati</taxon>
        <taxon>Bacteroidota</taxon>
        <taxon>Bacteroidia</taxon>
        <taxon>Bacteroidales</taxon>
        <taxon>Tannerellaceae</taxon>
        <taxon>Parabacteroides</taxon>
    </lineage>
</organism>
<evidence type="ECO:0000313" key="1">
    <source>
        <dbReference type="EMBL" id="MBB4623914.1"/>
    </source>
</evidence>
<gene>
    <name evidence="1" type="ORF">GGQ57_003838</name>
</gene>
<evidence type="ECO:0000313" key="2">
    <source>
        <dbReference type="Proteomes" id="UP000533637"/>
    </source>
</evidence>
<dbReference type="Proteomes" id="UP000533637">
    <property type="component" value="Unassembled WGS sequence"/>
</dbReference>
<reference evidence="1 2" key="1">
    <citation type="submission" date="2020-08" db="EMBL/GenBank/DDBJ databases">
        <title>Genomic Encyclopedia of Type Strains, Phase IV (KMG-IV): sequencing the most valuable type-strain genomes for metagenomic binning, comparative biology and taxonomic classification.</title>
        <authorList>
            <person name="Goeker M."/>
        </authorList>
    </citation>
    <scope>NUCLEOTIDE SEQUENCE [LARGE SCALE GENOMIC DNA]</scope>
    <source>
        <strain evidence="1 2">DSM 102983</strain>
    </source>
</reference>
<comment type="caution">
    <text evidence="1">The sequence shown here is derived from an EMBL/GenBank/DDBJ whole genome shotgun (WGS) entry which is preliminary data.</text>
</comment>
<protein>
    <recommendedName>
        <fullName evidence="3">Transposase</fullName>
    </recommendedName>
</protein>
<proteinExistence type="predicted"/>
<sequence>MKHLHTLYQTKTSLNKTYTKYDKIYTLMRTYRKLLKRKIK</sequence>
<evidence type="ECO:0008006" key="3">
    <source>
        <dbReference type="Google" id="ProtNLM"/>
    </source>
</evidence>
<dbReference type="EMBL" id="JACHOC010000008">
    <property type="protein sequence ID" value="MBB4623914.1"/>
    <property type="molecule type" value="Genomic_DNA"/>
</dbReference>
<name>A0ABR6KR91_9BACT</name>
<accession>A0ABR6KR91</accession>
<keyword evidence="2" id="KW-1185">Reference proteome</keyword>